<reference evidence="2" key="1">
    <citation type="journal article" date="2019" name="Sci. Rep.">
        <title>Draft genome of Tanacetum cinerariifolium, the natural source of mosquito coil.</title>
        <authorList>
            <person name="Yamashiro T."/>
            <person name="Shiraishi A."/>
            <person name="Satake H."/>
            <person name="Nakayama K."/>
        </authorList>
    </citation>
    <scope>NUCLEOTIDE SEQUENCE</scope>
</reference>
<dbReference type="InterPro" id="IPR005162">
    <property type="entry name" value="Retrotrans_gag_dom"/>
</dbReference>
<comment type="caution">
    <text evidence="2">The sequence shown here is derived from an EMBL/GenBank/DDBJ whole genome shotgun (WGS) entry which is preliminary data.</text>
</comment>
<dbReference type="PANTHER" id="PTHR33223">
    <property type="entry name" value="CCHC-TYPE DOMAIN-CONTAINING PROTEIN"/>
    <property type="match status" value="1"/>
</dbReference>
<proteinExistence type="predicted"/>
<organism evidence="2">
    <name type="scientific">Tanacetum cinerariifolium</name>
    <name type="common">Dalmatian daisy</name>
    <name type="synonym">Chrysanthemum cinerariifolium</name>
    <dbReference type="NCBI Taxonomy" id="118510"/>
    <lineage>
        <taxon>Eukaryota</taxon>
        <taxon>Viridiplantae</taxon>
        <taxon>Streptophyta</taxon>
        <taxon>Embryophyta</taxon>
        <taxon>Tracheophyta</taxon>
        <taxon>Spermatophyta</taxon>
        <taxon>Magnoliopsida</taxon>
        <taxon>eudicotyledons</taxon>
        <taxon>Gunneridae</taxon>
        <taxon>Pentapetalae</taxon>
        <taxon>asterids</taxon>
        <taxon>campanulids</taxon>
        <taxon>Asterales</taxon>
        <taxon>Asteraceae</taxon>
        <taxon>Asteroideae</taxon>
        <taxon>Anthemideae</taxon>
        <taxon>Anthemidinae</taxon>
        <taxon>Tanacetum</taxon>
    </lineage>
</organism>
<accession>A0A699J904</accession>
<dbReference type="Pfam" id="PF03732">
    <property type="entry name" value="Retrotrans_gag"/>
    <property type="match status" value="1"/>
</dbReference>
<name>A0A699J904_TANCI</name>
<sequence>MYNLTAINDYKHLDEFLHVTQSIKVNGVTDDALRLYLIPHSLTHHATAWFNRLLRNLINTFDQMAKMFLGKYFPLSMVTKLRNKITNFCHRPDESLFEAWERGTFMKRRLEECYDLIENMTAHHNDWDTSIQRTLRDELRKLIGIAIVDTTVTTHTIDLEMLKVNIEPIAPRLLNNRTVHSDYLRITQEQAVILQEVVEQGKSQNPLNNSLDHA</sequence>
<protein>
    <recommendedName>
        <fullName evidence="1">Retrotransposon gag domain-containing protein</fullName>
    </recommendedName>
</protein>
<evidence type="ECO:0000313" key="2">
    <source>
        <dbReference type="EMBL" id="GFA20805.1"/>
    </source>
</evidence>
<gene>
    <name evidence="2" type="ORF">Tci_592777</name>
</gene>
<dbReference type="PANTHER" id="PTHR33223:SF11">
    <property type="entry name" value="ELEMENT PROTEIN, PUTATIVE-RELATED"/>
    <property type="match status" value="1"/>
</dbReference>
<dbReference type="AlphaFoldDB" id="A0A699J904"/>
<feature type="non-terminal residue" evidence="2">
    <location>
        <position position="214"/>
    </location>
</feature>
<evidence type="ECO:0000259" key="1">
    <source>
        <dbReference type="Pfam" id="PF03732"/>
    </source>
</evidence>
<dbReference type="EMBL" id="BKCJ010385777">
    <property type="protein sequence ID" value="GFA20805.1"/>
    <property type="molecule type" value="Genomic_DNA"/>
</dbReference>
<feature type="domain" description="Retrotransposon gag" evidence="1">
    <location>
        <begin position="37"/>
        <end position="112"/>
    </location>
</feature>